<reference evidence="12 13" key="1">
    <citation type="submission" date="2016-10" db="EMBL/GenBank/DDBJ databases">
        <authorList>
            <person name="de Groot N.N."/>
        </authorList>
    </citation>
    <scope>NUCLEOTIDE SEQUENCE [LARGE SCALE GENOMIC DNA]</scope>
    <source>
        <strain evidence="12 13">StLB037</strain>
    </source>
</reference>
<dbReference type="FunFam" id="1.10.287.130:FF:000001">
    <property type="entry name" value="Two-component sensor histidine kinase"/>
    <property type="match status" value="1"/>
</dbReference>
<evidence type="ECO:0000256" key="9">
    <source>
        <dbReference type="ARBA" id="ARBA00023136"/>
    </source>
</evidence>
<dbReference type="CDD" id="cd00075">
    <property type="entry name" value="HATPase"/>
    <property type="match status" value="1"/>
</dbReference>
<dbReference type="InterPro" id="IPR036097">
    <property type="entry name" value="HisK_dim/P_sf"/>
</dbReference>
<dbReference type="EMBL" id="FNJN01000003">
    <property type="protein sequence ID" value="SDO90520.1"/>
    <property type="molecule type" value="Genomic_DNA"/>
</dbReference>
<dbReference type="PROSITE" id="PS50109">
    <property type="entry name" value="HIS_KIN"/>
    <property type="match status" value="1"/>
</dbReference>
<feature type="transmembrane region" description="Helical" evidence="10">
    <location>
        <begin position="20"/>
        <end position="42"/>
    </location>
</feature>
<evidence type="ECO:0000256" key="1">
    <source>
        <dbReference type="ARBA" id="ARBA00000085"/>
    </source>
</evidence>
<evidence type="ECO:0000256" key="3">
    <source>
        <dbReference type="ARBA" id="ARBA00004236"/>
    </source>
</evidence>
<evidence type="ECO:0000256" key="6">
    <source>
        <dbReference type="ARBA" id="ARBA00022679"/>
    </source>
</evidence>
<comment type="subcellular location">
    <subcellularLocation>
        <location evidence="3">Cell membrane</location>
    </subcellularLocation>
</comment>
<dbReference type="EC" id="2.7.13.3" evidence="4"/>
<evidence type="ECO:0000256" key="8">
    <source>
        <dbReference type="ARBA" id="ARBA00023012"/>
    </source>
</evidence>
<evidence type="ECO:0000256" key="2">
    <source>
        <dbReference type="ARBA" id="ARBA00001968"/>
    </source>
</evidence>
<dbReference type="PANTHER" id="PTHR43711:SF1">
    <property type="entry name" value="HISTIDINE KINASE 1"/>
    <property type="match status" value="1"/>
</dbReference>
<dbReference type="InterPro" id="IPR004358">
    <property type="entry name" value="Sig_transdc_His_kin-like_C"/>
</dbReference>
<evidence type="ECO:0000256" key="5">
    <source>
        <dbReference type="ARBA" id="ARBA00022553"/>
    </source>
</evidence>
<dbReference type="GO" id="GO:0005509">
    <property type="term" value="F:calcium ion binding"/>
    <property type="evidence" value="ECO:0007669"/>
    <property type="project" value="UniProtKB-ARBA"/>
</dbReference>
<dbReference type="InterPro" id="IPR003594">
    <property type="entry name" value="HATPase_dom"/>
</dbReference>
<protein>
    <recommendedName>
        <fullName evidence="4">histidine kinase</fullName>
        <ecNumber evidence="4">2.7.13.3</ecNumber>
    </recommendedName>
</protein>
<feature type="transmembrane region" description="Helical" evidence="10">
    <location>
        <begin position="143"/>
        <end position="165"/>
    </location>
</feature>
<dbReference type="FunFam" id="3.30.565.10:FF:000006">
    <property type="entry name" value="Sensor histidine kinase WalK"/>
    <property type="match status" value="1"/>
</dbReference>
<proteinExistence type="predicted"/>
<dbReference type="AlphaFoldDB" id="A0A1H0NDY9"/>
<dbReference type="SMART" id="SM00388">
    <property type="entry name" value="HisKA"/>
    <property type="match status" value="1"/>
</dbReference>
<feature type="transmembrane region" description="Helical" evidence="10">
    <location>
        <begin position="75"/>
        <end position="91"/>
    </location>
</feature>
<dbReference type="Gene3D" id="3.30.565.10">
    <property type="entry name" value="Histidine kinase-like ATPase, C-terminal domain"/>
    <property type="match status" value="1"/>
</dbReference>
<dbReference type="SMART" id="SM00387">
    <property type="entry name" value="HATPase_c"/>
    <property type="match status" value="1"/>
</dbReference>
<comment type="cofactor">
    <cofactor evidence="2">
        <name>a divalent metal cation</name>
        <dbReference type="ChEBI" id="CHEBI:60240"/>
    </cofactor>
</comment>
<keyword evidence="10" id="KW-0812">Transmembrane</keyword>
<gene>
    <name evidence="12" type="ORF">SAMN04487788_1279</name>
</gene>
<dbReference type="InterPro" id="IPR005467">
    <property type="entry name" value="His_kinase_dom"/>
</dbReference>
<sequence>MVEAMAPPTSSERFGLRRSIVASQTLLAAATLLSVVVSISVGQVGHASLFFGGTSLVFAGAIAAVLLPWQRMPRWVVGLLPIVDVVAIAVMRESSPLAGVGLLWTFPAIWIGTVFGLRGVVAVSLTVTAVMVHQLSTDDLQRFTASTLVLPFTVTALSSMAAFTARRSRAQRVLLEKQSAELRRALDRARRQEDLVTEVLDAVDFGVTRITPTGEFSVTNTAHGLLLNSTDAFGREVAVFAADGSTAIAPESAPLARARSGEVFEGEIVWYGLPGEDRRALNVTARRLPRSDAGDAGAVVVSRDVTVEEQARRAREDLVASVSHELRTPLTSIIGYLDLALDDDELDPATRERLEVAERNASRLLELVADILAVSSTSREGFGVDLDLRPTDVSAIVRSAIESIALKAHDHGILIEAGDLPTAHALVDGRRVRQVIDNLLSNAVKYNPRGGSVAVSVGNEPRSITVVISDDGPGISASEQARLFERFFRGDAVRKSSTHGSGLGLAISRDLVRAHGGEITVHTAAGEGATFTVRLPRDPRETP</sequence>
<dbReference type="PANTHER" id="PTHR43711">
    <property type="entry name" value="TWO-COMPONENT HISTIDINE KINASE"/>
    <property type="match status" value="1"/>
</dbReference>
<keyword evidence="5" id="KW-0597">Phosphoprotein</keyword>
<keyword evidence="7 12" id="KW-0418">Kinase</keyword>
<dbReference type="Gene3D" id="1.10.287.130">
    <property type="match status" value="1"/>
</dbReference>
<dbReference type="GO" id="GO:0000155">
    <property type="term" value="F:phosphorelay sensor kinase activity"/>
    <property type="evidence" value="ECO:0007669"/>
    <property type="project" value="InterPro"/>
</dbReference>
<evidence type="ECO:0000313" key="13">
    <source>
        <dbReference type="Proteomes" id="UP000186456"/>
    </source>
</evidence>
<comment type="catalytic activity">
    <reaction evidence="1">
        <text>ATP + protein L-histidine = ADP + protein N-phospho-L-histidine.</text>
        <dbReference type="EC" id="2.7.13.3"/>
    </reaction>
</comment>
<evidence type="ECO:0000256" key="4">
    <source>
        <dbReference type="ARBA" id="ARBA00012438"/>
    </source>
</evidence>
<keyword evidence="9 10" id="KW-0472">Membrane</keyword>
<keyword evidence="6" id="KW-0808">Transferase</keyword>
<keyword evidence="10" id="KW-1133">Transmembrane helix</keyword>
<dbReference type="InterPro" id="IPR003661">
    <property type="entry name" value="HisK_dim/P_dom"/>
</dbReference>
<evidence type="ECO:0000256" key="10">
    <source>
        <dbReference type="SAM" id="Phobius"/>
    </source>
</evidence>
<keyword evidence="8" id="KW-0902">Two-component regulatory system</keyword>
<feature type="transmembrane region" description="Helical" evidence="10">
    <location>
        <begin position="49"/>
        <end position="69"/>
    </location>
</feature>
<dbReference type="SUPFAM" id="SSF47384">
    <property type="entry name" value="Homodimeric domain of signal transducing histidine kinase"/>
    <property type="match status" value="1"/>
</dbReference>
<dbReference type="SUPFAM" id="SSF55874">
    <property type="entry name" value="ATPase domain of HSP90 chaperone/DNA topoisomerase II/histidine kinase"/>
    <property type="match status" value="1"/>
</dbReference>
<name>A0A1H0NDY9_MICTS</name>
<organism evidence="12 13">
    <name type="scientific">Microbacterium testaceum (strain StLB037)</name>
    <dbReference type="NCBI Taxonomy" id="979556"/>
    <lineage>
        <taxon>Bacteria</taxon>
        <taxon>Bacillati</taxon>
        <taxon>Actinomycetota</taxon>
        <taxon>Actinomycetes</taxon>
        <taxon>Micrococcales</taxon>
        <taxon>Microbacteriaceae</taxon>
        <taxon>Microbacterium</taxon>
    </lineage>
</organism>
<accession>A0A1H0NDY9</accession>
<evidence type="ECO:0000313" key="12">
    <source>
        <dbReference type="EMBL" id="SDO90520.1"/>
    </source>
</evidence>
<evidence type="ECO:0000256" key="7">
    <source>
        <dbReference type="ARBA" id="ARBA00022777"/>
    </source>
</evidence>
<evidence type="ECO:0000259" key="11">
    <source>
        <dbReference type="PROSITE" id="PS50109"/>
    </source>
</evidence>
<dbReference type="CDD" id="cd00082">
    <property type="entry name" value="HisKA"/>
    <property type="match status" value="1"/>
</dbReference>
<dbReference type="Proteomes" id="UP000186456">
    <property type="component" value="Unassembled WGS sequence"/>
</dbReference>
<feature type="transmembrane region" description="Helical" evidence="10">
    <location>
        <begin position="103"/>
        <end position="131"/>
    </location>
</feature>
<dbReference type="GO" id="GO:0005886">
    <property type="term" value="C:plasma membrane"/>
    <property type="evidence" value="ECO:0007669"/>
    <property type="project" value="UniProtKB-SubCell"/>
</dbReference>
<dbReference type="Pfam" id="PF02518">
    <property type="entry name" value="HATPase_c"/>
    <property type="match status" value="1"/>
</dbReference>
<dbReference type="PRINTS" id="PR00344">
    <property type="entry name" value="BCTRLSENSOR"/>
</dbReference>
<feature type="domain" description="Histidine kinase" evidence="11">
    <location>
        <begin position="321"/>
        <end position="539"/>
    </location>
</feature>
<dbReference type="InterPro" id="IPR036890">
    <property type="entry name" value="HATPase_C_sf"/>
</dbReference>
<dbReference type="InterPro" id="IPR050736">
    <property type="entry name" value="Sensor_HK_Regulatory"/>
</dbReference>
<dbReference type="Pfam" id="PF00512">
    <property type="entry name" value="HisKA"/>
    <property type="match status" value="1"/>
</dbReference>
<dbReference type="Gene3D" id="3.30.450.20">
    <property type="entry name" value="PAS domain"/>
    <property type="match status" value="1"/>
</dbReference>